<dbReference type="GO" id="GO:0016758">
    <property type="term" value="F:hexosyltransferase activity"/>
    <property type="evidence" value="ECO:0007669"/>
    <property type="project" value="InterPro"/>
</dbReference>
<evidence type="ECO:0000313" key="3">
    <source>
        <dbReference type="EMBL" id="SDD04177.1"/>
    </source>
</evidence>
<proteinExistence type="predicted"/>
<dbReference type="Pfam" id="PF06722">
    <property type="entry name" value="EryCIII-like_C"/>
    <property type="match status" value="1"/>
</dbReference>
<dbReference type="RefSeq" id="WP_211752880.1">
    <property type="nucleotide sequence ID" value="NZ_FMZM01000005.1"/>
</dbReference>
<feature type="domain" description="Erythromycin biosynthesis protein CIII-like C-terminal" evidence="2">
    <location>
        <begin position="286"/>
        <end position="409"/>
    </location>
</feature>
<dbReference type="SUPFAM" id="SSF53756">
    <property type="entry name" value="UDP-Glycosyltransferase/glycogen phosphorylase"/>
    <property type="match status" value="1"/>
</dbReference>
<dbReference type="InterPro" id="IPR010610">
    <property type="entry name" value="EryCIII-like_C"/>
</dbReference>
<reference evidence="3 4" key="1">
    <citation type="submission" date="2016-10" db="EMBL/GenBank/DDBJ databases">
        <authorList>
            <person name="de Groot N.N."/>
        </authorList>
    </citation>
    <scope>NUCLEOTIDE SEQUENCE [LARGE SCALE GENOMIC DNA]</scope>
    <source>
        <strain evidence="3 4">CGMCC 4.6858</strain>
    </source>
</reference>
<dbReference type="InterPro" id="IPR050426">
    <property type="entry name" value="Glycosyltransferase_28"/>
</dbReference>
<dbReference type="PANTHER" id="PTHR48050:SF13">
    <property type="entry name" value="STEROL 3-BETA-GLUCOSYLTRANSFERASE UGT80A2"/>
    <property type="match status" value="1"/>
</dbReference>
<dbReference type="CDD" id="cd03784">
    <property type="entry name" value="GT1_Gtf-like"/>
    <property type="match status" value="1"/>
</dbReference>
<evidence type="ECO:0000259" key="2">
    <source>
        <dbReference type="Pfam" id="PF06722"/>
    </source>
</evidence>
<keyword evidence="3" id="KW-0808">Transferase</keyword>
<dbReference type="Proteomes" id="UP000199034">
    <property type="component" value="Unassembled WGS sequence"/>
</dbReference>
<sequence>MSADRPTSPSAILCSMPADGHVAPMLAIGRGLAERGWRIRFLTGEAYADRVRAAGLEFAPLPPEAVTLDEVAAGERPKGAAAINDGVTRAFLDPAPHAGRALLALLDEEPADAVLFELTFVGAVVLEALPDATRPLRVMCGIGPLGLSSRATPPYGLGALPMAGPLGTLRNALMKQVATRLVLRPVHQRVEALLAEVGAAPLDGGFFFDIVTRADLLVQLTVPEFEYPRPDAPDHLHFVGPVSRTTPSSLPVPEWWDRLSAGAPVVHVSQGTVAVSDFDELVGPTLKGLADEDVLVVVSTGNAALDLLPPLPANAVAAEFLPYDRLFPLTSVFVTNGGYGGLHYAMEHGTPIVVAGDTEDKVETSARVAWSRAGVRLKTGRPTPEQVRRAVRRLLDDPSYASRSAAIGAAIRRSPGVPGLVDLVEARLLLSR</sequence>
<dbReference type="PANTHER" id="PTHR48050">
    <property type="entry name" value="STEROL 3-BETA-GLUCOSYLTRANSFERASE"/>
    <property type="match status" value="1"/>
</dbReference>
<feature type="domain" description="Glycosyltransferase family 28 N-terminal" evidence="1">
    <location>
        <begin position="20"/>
        <end position="67"/>
    </location>
</feature>
<dbReference type="EMBL" id="FMZM01000005">
    <property type="protein sequence ID" value="SDD04177.1"/>
    <property type="molecule type" value="Genomic_DNA"/>
</dbReference>
<dbReference type="Gene3D" id="3.40.50.2000">
    <property type="entry name" value="Glycogen Phosphorylase B"/>
    <property type="match status" value="2"/>
</dbReference>
<dbReference type="InterPro" id="IPR002213">
    <property type="entry name" value="UDP_glucos_trans"/>
</dbReference>
<dbReference type="GO" id="GO:0033072">
    <property type="term" value="P:vancomycin biosynthetic process"/>
    <property type="evidence" value="ECO:0007669"/>
    <property type="project" value="UniProtKB-ARBA"/>
</dbReference>
<keyword evidence="4" id="KW-1185">Reference proteome</keyword>
<dbReference type="AlphaFoldDB" id="A0A1G6RJM1"/>
<evidence type="ECO:0000313" key="4">
    <source>
        <dbReference type="Proteomes" id="UP000199034"/>
    </source>
</evidence>
<protein>
    <submittedName>
        <fullName evidence="3">UDP:flavonoid glycosyltransferase YjiC, YdhE family</fullName>
    </submittedName>
</protein>
<name>A0A1G6RJM1_9ACTN</name>
<dbReference type="STRING" id="1045774.SAMN05421872_105289"/>
<dbReference type="GO" id="GO:0005975">
    <property type="term" value="P:carbohydrate metabolic process"/>
    <property type="evidence" value="ECO:0007669"/>
    <property type="project" value="InterPro"/>
</dbReference>
<dbReference type="Pfam" id="PF03033">
    <property type="entry name" value="Glyco_transf_28"/>
    <property type="match status" value="1"/>
</dbReference>
<dbReference type="GO" id="GO:0008194">
    <property type="term" value="F:UDP-glycosyltransferase activity"/>
    <property type="evidence" value="ECO:0007669"/>
    <property type="project" value="InterPro"/>
</dbReference>
<accession>A0A1G6RJM1</accession>
<organism evidence="3 4">
    <name type="scientific">Nocardioides lianchengensis</name>
    <dbReference type="NCBI Taxonomy" id="1045774"/>
    <lineage>
        <taxon>Bacteria</taxon>
        <taxon>Bacillati</taxon>
        <taxon>Actinomycetota</taxon>
        <taxon>Actinomycetes</taxon>
        <taxon>Propionibacteriales</taxon>
        <taxon>Nocardioidaceae</taxon>
        <taxon>Nocardioides</taxon>
    </lineage>
</organism>
<gene>
    <name evidence="3" type="ORF">SAMN05421872_105289</name>
</gene>
<evidence type="ECO:0000259" key="1">
    <source>
        <dbReference type="Pfam" id="PF03033"/>
    </source>
</evidence>
<dbReference type="InterPro" id="IPR004276">
    <property type="entry name" value="GlycoTrans_28_N"/>
</dbReference>